<keyword evidence="1" id="KW-0732">Signal</keyword>
<dbReference type="AlphaFoldDB" id="A0A1Y2J1P5"/>
<evidence type="ECO:0000313" key="2">
    <source>
        <dbReference type="EMBL" id="OSD06823.1"/>
    </source>
</evidence>
<reference evidence="2 3" key="1">
    <citation type="journal article" date="2015" name="Biotechnol. Biofuels">
        <title>Enhanced degradation of softwood versus hardwood by the white-rot fungus Pycnoporus coccineus.</title>
        <authorList>
            <person name="Couturier M."/>
            <person name="Navarro D."/>
            <person name="Chevret D."/>
            <person name="Henrissat B."/>
            <person name="Piumi F."/>
            <person name="Ruiz-Duenas F.J."/>
            <person name="Martinez A.T."/>
            <person name="Grigoriev I.V."/>
            <person name="Riley R."/>
            <person name="Lipzen A."/>
            <person name="Berrin J.G."/>
            <person name="Master E.R."/>
            <person name="Rosso M.N."/>
        </authorList>
    </citation>
    <scope>NUCLEOTIDE SEQUENCE [LARGE SCALE GENOMIC DNA]</scope>
    <source>
        <strain evidence="2 3">BRFM310</strain>
    </source>
</reference>
<sequence length="145" mass="15344">MLILSLFSVATTATEWIQYPDTGTATLTHYTLPDGYIASCGCTGASTQYPTAAMSQYAFGSSTAYGPACGRCFKITLLNTYTSDPPFIPNVTKSVVVKVTDLCPAGGNGWCSATPGKPNQGGQYINFDLAWPSPSIPDDFFPSDT</sequence>
<gene>
    <name evidence="2" type="ORF">PYCCODRAFT_1463980</name>
</gene>
<organism evidence="2 3">
    <name type="scientific">Trametes coccinea (strain BRFM310)</name>
    <name type="common">Pycnoporus coccineus</name>
    <dbReference type="NCBI Taxonomy" id="1353009"/>
    <lineage>
        <taxon>Eukaryota</taxon>
        <taxon>Fungi</taxon>
        <taxon>Dikarya</taxon>
        <taxon>Basidiomycota</taxon>
        <taxon>Agaricomycotina</taxon>
        <taxon>Agaricomycetes</taxon>
        <taxon>Polyporales</taxon>
        <taxon>Polyporaceae</taxon>
        <taxon>Trametes</taxon>
    </lineage>
</organism>
<name>A0A1Y2J1P5_TRAC3</name>
<dbReference type="InterPro" id="IPR036908">
    <property type="entry name" value="RlpA-like_sf"/>
</dbReference>
<dbReference type="InterPro" id="IPR051477">
    <property type="entry name" value="Expansin_CellWall"/>
</dbReference>
<evidence type="ECO:0000313" key="3">
    <source>
        <dbReference type="Proteomes" id="UP000193067"/>
    </source>
</evidence>
<accession>A0A1Y2J1P5</accession>
<dbReference type="SUPFAM" id="SSF50685">
    <property type="entry name" value="Barwin-like endoglucanases"/>
    <property type="match status" value="1"/>
</dbReference>
<dbReference type="Proteomes" id="UP000193067">
    <property type="component" value="Unassembled WGS sequence"/>
</dbReference>
<dbReference type="Gene3D" id="2.40.40.10">
    <property type="entry name" value="RlpA-like domain"/>
    <property type="match status" value="1"/>
</dbReference>
<protein>
    <recommendedName>
        <fullName evidence="4">Expansin-like EG45 domain-containing protein</fullName>
    </recommendedName>
</protein>
<proteinExistence type="predicted"/>
<evidence type="ECO:0008006" key="4">
    <source>
        <dbReference type="Google" id="ProtNLM"/>
    </source>
</evidence>
<dbReference type="OrthoDB" id="5823761at2759"/>
<dbReference type="CDD" id="cd22278">
    <property type="entry name" value="DPBB_GH45_endoglucanase"/>
    <property type="match status" value="1"/>
</dbReference>
<keyword evidence="3" id="KW-1185">Reference proteome</keyword>
<dbReference type="PANTHER" id="PTHR31836:SF28">
    <property type="entry name" value="SRCR DOMAIN-CONTAINING PROTEIN-RELATED"/>
    <property type="match status" value="1"/>
</dbReference>
<evidence type="ECO:0000256" key="1">
    <source>
        <dbReference type="ARBA" id="ARBA00022729"/>
    </source>
</evidence>
<dbReference type="EMBL" id="KZ084089">
    <property type="protein sequence ID" value="OSD06823.1"/>
    <property type="molecule type" value="Genomic_DNA"/>
</dbReference>
<dbReference type="PANTHER" id="PTHR31836">
    <property type="match status" value="1"/>
</dbReference>
<dbReference type="Pfam" id="PF22514">
    <property type="entry name" value="EXPB1_D1"/>
    <property type="match status" value="1"/>
</dbReference>